<evidence type="ECO:0000256" key="2">
    <source>
        <dbReference type="ARBA" id="ARBA00022729"/>
    </source>
</evidence>
<evidence type="ECO:0000256" key="1">
    <source>
        <dbReference type="ARBA" id="ARBA00005507"/>
    </source>
</evidence>
<dbReference type="InterPro" id="IPR006918">
    <property type="entry name" value="COBRA_pln"/>
</dbReference>
<evidence type="ECO:0000256" key="3">
    <source>
        <dbReference type="ARBA" id="ARBA00023180"/>
    </source>
</evidence>
<sequence length="117" mass="12779">MIDAQVDMGEGGMVDKLSRTPYNLKVANCCKAGVLSSLAQDPSNAVSMFEITVGSTGTTSKSIQLPKNFTLKTPDHGYTCGPTKIVRPTQYLTSDKRIVSQAFSKFRLFFPCHTIQI</sequence>
<dbReference type="AlphaFoldDB" id="A0A2Z6NJR4"/>
<dbReference type="GO" id="GO:0010215">
    <property type="term" value="P:cellulose microfibril organization"/>
    <property type="evidence" value="ECO:0007669"/>
    <property type="project" value="InterPro"/>
</dbReference>
<evidence type="ECO:0000313" key="4">
    <source>
        <dbReference type="EMBL" id="GAU36175.1"/>
    </source>
</evidence>
<evidence type="ECO:0008006" key="6">
    <source>
        <dbReference type="Google" id="ProtNLM"/>
    </source>
</evidence>
<dbReference type="Proteomes" id="UP000242715">
    <property type="component" value="Unassembled WGS sequence"/>
</dbReference>
<dbReference type="EMBL" id="DF973621">
    <property type="protein sequence ID" value="GAU36175.1"/>
    <property type="molecule type" value="Genomic_DNA"/>
</dbReference>
<dbReference type="Pfam" id="PF04833">
    <property type="entry name" value="COBRA"/>
    <property type="match status" value="1"/>
</dbReference>
<dbReference type="PANTHER" id="PTHR31673:SF61">
    <property type="entry name" value="PROTEIN COBRA"/>
    <property type="match status" value="1"/>
</dbReference>
<name>A0A2Z6NJR4_TRISU</name>
<dbReference type="GO" id="GO:0005886">
    <property type="term" value="C:plasma membrane"/>
    <property type="evidence" value="ECO:0007669"/>
    <property type="project" value="TreeGrafter"/>
</dbReference>
<dbReference type="PANTHER" id="PTHR31673">
    <property type="entry name" value="PROTEIN COBRA"/>
    <property type="match status" value="1"/>
</dbReference>
<dbReference type="GO" id="GO:0052324">
    <property type="term" value="P:plant-type cell wall cellulose biosynthetic process"/>
    <property type="evidence" value="ECO:0007669"/>
    <property type="project" value="TreeGrafter"/>
</dbReference>
<comment type="similarity">
    <text evidence="1">Belongs to the COBRA family.</text>
</comment>
<accession>A0A2Z6NJR4</accession>
<proteinExistence type="inferred from homology"/>
<protein>
    <recommendedName>
        <fullName evidence="6">COBRA-like protein</fullName>
    </recommendedName>
</protein>
<reference evidence="5" key="1">
    <citation type="journal article" date="2017" name="Front. Plant Sci.">
        <title>Climate Clever Clovers: New Paradigm to Reduce the Environmental Footprint of Ruminants by Breeding Low Methanogenic Forages Utilizing Haplotype Variation.</title>
        <authorList>
            <person name="Kaur P."/>
            <person name="Appels R."/>
            <person name="Bayer P.E."/>
            <person name="Keeble-Gagnere G."/>
            <person name="Wang J."/>
            <person name="Hirakawa H."/>
            <person name="Shirasawa K."/>
            <person name="Vercoe P."/>
            <person name="Stefanova K."/>
            <person name="Durmic Z."/>
            <person name="Nichols P."/>
            <person name="Revell C."/>
            <person name="Isobe S.N."/>
            <person name="Edwards D."/>
            <person name="Erskine W."/>
        </authorList>
    </citation>
    <scope>NUCLEOTIDE SEQUENCE [LARGE SCALE GENOMIC DNA]</scope>
    <source>
        <strain evidence="5">cv. Daliak</strain>
    </source>
</reference>
<dbReference type="OrthoDB" id="1724830at2759"/>
<keyword evidence="2" id="KW-0732">Signal</keyword>
<keyword evidence="5" id="KW-1185">Reference proteome</keyword>
<gene>
    <name evidence="4" type="ORF">TSUD_274530</name>
</gene>
<keyword evidence="3" id="KW-0325">Glycoprotein</keyword>
<evidence type="ECO:0000313" key="5">
    <source>
        <dbReference type="Proteomes" id="UP000242715"/>
    </source>
</evidence>
<organism evidence="4 5">
    <name type="scientific">Trifolium subterraneum</name>
    <name type="common">Subterranean clover</name>
    <dbReference type="NCBI Taxonomy" id="3900"/>
    <lineage>
        <taxon>Eukaryota</taxon>
        <taxon>Viridiplantae</taxon>
        <taxon>Streptophyta</taxon>
        <taxon>Embryophyta</taxon>
        <taxon>Tracheophyta</taxon>
        <taxon>Spermatophyta</taxon>
        <taxon>Magnoliopsida</taxon>
        <taxon>eudicotyledons</taxon>
        <taxon>Gunneridae</taxon>
        <taxon>Pentapetalae</taxon>
        <taxon>rosids</taxon>
        <taxon>fabids</taxon>
        <taxon>Fabales</taxon>
        <taxon>Fabaceae</taxon>
        <taxon>Papilionoideae</taxon>
        <taxon>50 kb inversion clade</taxon>
        <taxon>NPAAA clade</taxon>
        <taxon>Hologalegina</taxon>
        <taxon>IRL clade</taxon>
        <taxon>Trifolieae</taxon>
        <taxon>Trifolium</taxon>
    </lineage>
</organism>